<dbReference type="Proteomes" id="UP000242133">
    <property type="component" value="Unassembled WGS sequence"/>
</dbReference>
<dbReference type="InterPro" id="IPR036663">
    <property type="entry name" value="Fumarylacetoacetase_C_sf"/>
</dbReference>
<evidence type="ECO:0000259" key="2">
    <source>
        <dbReference type="Pfam" id="PF01557"/>
    </source>
</evidence>
<dbReference type="PANTHER" id="PTHR11820">
    <property type="entry name" value="ACYLPYRUVASE"/>
    <property type="match status" value="1"/>
</dbReference>
<organism evidence="3 4">
    <name type="scientific">Marinobacterium halophilum</name>
    <dbReference type="NCBI Taxonomy" id="267374"/>
    <lineage>
        <taxon>Bacteria</taxon>
        <taxon>Pseudomonadati</taxon>
        <taxon>Pseudomonadota</taxon>
        <taxon>Gammaproteobacteria</taxon>
        <taxon>Oceanospirillales</taxon>
        <taxon>Oceanospirillaceae</taxon>
        <taxon>Marinobacterium</taxon>
    </lineage>
</organism>
<keyword evidence="1" id="KW-0479">Metal-binding</keyword>
<dbReference type="RefSeq" id="WP_106591512.1">
    <property type="nucleotide sequence ID" value="NZ_PYGI01000009.1"/>
</dbReference>
<comment type="caution">
    <text evidence="3">The sequence shown here is derived from an EMBL/GenBank/DDBJ whole genome shotgun (WGS) entry which is preliminary data.</text>
</comment>
<feature type="domain" description="Fumarylacetoacetase-like C-terminal" evidence="2">
    <location>
        <begin position="19"/>
        <end position="219"/>
    </location>
</feature>
<dbReference type="AlphaFoldDB" id="A0A2P8EX67"/>
<keyword evidence="4" id="KW-1185">Reference proteome</keyword>
<dbReference type="GO" id="GO:0046872">
    <property type="term" value="F:metal ion binding"/>
    <property type="evidence" value="ECO:0007669"/>
    <property type="project" value="UniProtKB-KW"/>
</dbReference>
<dbReference type="OrthoDB" id="9805307at2"/>
<dbReference type="EMBL" id="PYGI01000009">
    <property type="protein sequence ID" value="PSL14069.1"/>
    <property type="molecule type" value="Genomic_DNA"/>
</dbReference>
<evidence type="ECO:0000256" key="1">
    <source>
        <dbReference type="ARBA" id="ARBA00022723"/>
    </source>
</evidence>
<sequence>MSYQHRNADGSKLDLPLGKVVCIGRNYADHALELNNPIPKEPILFIKPATSVVPMEQPFTVPTDRGAVHFETEMAILVGETLKNADESRVMHAIAGIGLGLDLTLREVQDQLKQKGQPWEKSKCFDGACPLSAFLSPASVNDLANVQIRLTVNGETRQDGNSAQMLTPVLKLLAYASHWFTLEPGDVVLTGTPAGVGPVQPGDQLRVELVDLLRVETAVQQTD</sequence>
<accession>A0A2P8EX67</accession>
<proteinExistence type="predicted"/>
<dbReference type="Gene3D" id="3.90.850.10">
    <property type="entry name" value="Fumarylacetoacetase-like, C-terminal domain"/>
    <property type="match status" value="1"/>
</dbReference>
<name>A0A2P8EX67_9GAMM</name>
<reference evidence="3 4" key="1">
    <citation type="submission" date="2018-03" db="EMBL/GenBank/DDBJ databases">
        <title>Genomic Encyclopedia of Archaeal and Bacterial Type Strains, Phase II (KMG-II): from individual species to whole genera.</title>
        <authorList>
            <person name="Goeker M."/>
        </authorList>
    </citation>
    <scope>NUCLEOTIDE SEQUENCE [LARGE SCALE GENOMIC DNA]</scope>
    <source>
        <strain evidence="3 4">DSM 17586</strain>
    </source>
</reference>
<dbReference type="NCBIfam" id="NF007967">
    <property type="entry name" value="PRK10691.1"/>
    <property type="match status" value="1"/>
</dbReference>
<evidence type="ECO:0000313" key="3">
    <source>
        <dbReference type="EMBL" id="PSL14069.1"/>
    </source>
</evidence>
<dbReference type="SUPFAM" id="SSF56529">
    <property type="entry name" value="FAH"/>
    <property type="match status" value="1"/>
</dbReference>
<dbReference type="GO" id="GO:0018773">
    <property type="term" value="F:acetylpyruvate hydrolase activity"/>
    <property type="evidence" value="ECO:0007669"/>
    <property type="project" value="TreeGrafter"/>
</dbReference>
<dbReference type="Pfam" id="PF01557">
    <property type="entry name" value="FAA_hydrolase"/>
    <property type="match status" value="1"/>
</dbReference>
<evidence type="ECO:0000313" key="4">
    <source>
        <dbReference type="Proteomes" id="UP000242133"/>
    </source>
</evidence>
<gene>
    <name evidence="3" type="ORF">CLV44_1095</name>
</gene>
<protein>
    <submittedName>
        <fullName evidence="3">2-keto-4-pentenoate hydratase/2-oxohepta-3-ene-1,7-dioic acid hydratase in catechol pathway</fullName>
    </submittedName>
</protein>
<dbReference type="InterPro" id="IPR011234">
    <property type="entry name" value="Fumarylacetoacetase-like_C"/>
</dbReference>
<dbReference type="PANTHER" id="PTHR11820:SF7">
    <property type="entry name" value="ACYLPYRUVASE FAHD1, MITOCHONDRIAL"/>
    <property type="match status" value="1"/>
</dbReference>